<keyword evidence="2" id="KW-1185">Reference proteome</keyword>
<protein>
    <submittedName>
        <fullName evidence="1">Uncharacterized protein</fullName>
    </submittedName>
</protein>
<sequence length="187" mass="22195">MDKYRGEICHPSQFSFLLKKHRIISCLWRDARPPQTKKYKEKTHDRSQHWLRWKARAPIHEISQRRCDSLKKTSAHNQYKTLNKTTKCYCPMRHVFLLSFGPGPVDLFSLILAQVWTAVLCWRHPRFETQGNPLSAKVVLIILRLFRNTSQLFIVLPQPHEQSPNFSQKHYLCFIHQKQENETFGAL</sequence>
<dbReference type="GeneID" id="30027841"/>
<proteinExistence type="predicted"/>
<dbReference type="RefSeq" id="XP_018710798.1">
    <property type="nucleotide sequence ID" value="XM_018854865.1"/>
</dbReference>
<evidence type="ECO:0000313" key="2">
    <source>
        <dbReference type="Proteomes" id="UP000092555"/>
    </source>
</evidence>
<dbReference type="AlphaFoldDB" id="A0A1A0H8C4"/>
<name>A0A1A0H8C4_9ASCO</name>
<comment type="caution">
    <text evidence="1">The sequence shown here is derived from an EMBL/GenBank/DDBJ whole genome shotgun (WGS) entry which is preliminary data.</text>
</comment>
<organism evidence="1 2">
    <name type="scientific">Metschnikowia bicuspidata var. bicuspidata NRRL YB-4993</name>
    <dbReference type="NCBI Taxonomy" id="869754"/>
    <lineage>
        <taxon>Eukaryota</taxon>
        <taxon>Fungi</taxon>
        <taxon>Dikarya</taxon>
        <taxon>Ascomycota</taxon>
        <taxon>Saccharomycotina</taxon>
        <taxon>Pichiomycetes</taxon>
        <taxon>Metschnikowiaceae</taxon>
        <taxon>Metschnikowia</taxon>
    </lineage>
</organism>
<gene>
    <name evidence="1" type="ORF">METBIDRAFT_195093</name>
</gene>
<dbReference type="EMBL" id="LXTC01000004">
    <property type="protein sequence ID" value="OBA20276.1"/>
    <property type="molecule type" value="Genomic_DNA"/>
</dbReference>
<dbReference type="Proteomes" id="UP000092555">
    <property type="component" value="Unassembled WGS sequence"/>
</dbReference>
<reference evidence="1 2" key="1">
    <citation type="submission" date="2016-05" db="EMBL/GenBank/DDBJ databases">
        <title>Comparative genomics of biotechnologically important yeasts.</title>
        <authorList>
            <consortium name="DOE Joint Genome Institute"/>
            <person name="Riley R."/>
            <person name="Haridas S."/>
            <person name="Wolfe K.H."/>
            <person name="Lopes M.R."/>
            <person name="Hittinger C.T."/>
            <person name="Goker M."/>
            <person name="Salamov A."/>
            <person name="Wisecaver J."/>
            <person name="Long T.M."/>
            <person name="Aerts A.L."/>
            <person name="Barry K."/>
            <person name="Choi C."/>
            <person name="Clum A."/>
            <person name="Coughlan A.Y."/>
            <person name="Deshpande S."/>
            <person name="Douglass A.P."/>
            <person name="Hanson S.J."/>
            <person name="Klenk H.-P."/>
            <person name="LaButti K."/>
            <person name="Lapidus A."/>
            <person name="Lindquist E."/>
            <person name="Lipzen A."/>
            <person name="Meier-kolthoff J.P."/>
            <person name="Ohm R.A."/>
            <person name="Otillar R.P."/>
            <person name="Pangilinan J."/>
            <person name="Peng Y."/>
            <person name="Rokas A."/>
            <person name="Rosa C.A."/>
            <person name="Scheuner C."/>
            <person name="Sibirny A.A."/>
            <person name="Slot J.C."/>
            <person name="Stielow J.B."/>
            <person name="Sun H."/>
            <person name="Kurtzman C.P."/>
            <person name="Blackwell M."/>
            <person name="Grigoriev I.V."/>
            <person name="Jeffries T.W."/>
        </authorList>
    </citation>
    <scope>NUCLEOTIDE SEQUENCE [LARGE SCALE GENOMIC DNA]</scope>
    <source>
        <strain evidence="1 2">NRRL YB-4993</strain>
    </source>
</reference>
<accession>A0A1A0H8C4</accession>
<evidence type="ECO:0000313" key="1">
    <source>
        <dbReference type="EMBL" id="OBA20276.1"/>
    </source>
</evidence>